<dbReference type="AlphaFoldDB" id="A0A2Z6UUL0"/>
<evidence type="ECO:0000313" key="2">
    <source>
        <dbReference type="Proteomes" id="UP000248272"/>
    </source>
</evidence>
<evidence type="ECO:0000313" key="1">
    <source>
        <dbReference type="EMBL" id="GBL12599.1"/>
    </source>
</evidence>
<reference evidence="1 2" key="1">
    <citation type="journal article" date="2018" name="Front. Microbiol.">
        <title>Adaptation of the Freshwater Bloom-Forming Cyanobacterium Microcystis aeruginosa to Brackish Water Is Driven by Recent Horizontal Transfer of Sucrose Genes.</title>
        <authorList>
            <person name="Tanabe Y."/>
            <person name="Hodoki Y."/>
            <person name="Sano T."/>
            <person name="Tada K."/>
            <person name="Watanabe M.M."/>
        </authorList>
    </citation>
    <scope>NUCLEOTIDE SEQUENCE [LARGE SCALE GENOMIC DNA]</scope>
    <source>
        <strain evidence="1 2">Sj</strain>
    </source>
</reference>
<dbReference type="EMBL" id="BDSG01000191">
    <property type="protein sequence ID" value="GBL12599.1"/>
    <property type="molecule type" value="Genomic_DNA"/>
</dbReference>
<accession>A0A2Z6UUL0</accession>
<name>A0A2Z6UUL0_MICAE</name>
<sequence>MKSFLITVAGIVLSFVASLYGTTWLAIFSTVIALIGAYAQYKDASPYEFVFNDRSWEEGEGNFNLVIHRKKHKKVNPTVTVYELRDQSYELIICDIKVDKNDAIIICSVIRSNGKVVII</sequence>
<organism evidence="1 2">
    <name type="scientific">Microcystis aeruginosa Sj</name>
    <dbReference type="NCBI Taxonomy" id="1979544"/>
    <lineage>
        <taxon>Bacteria</taxon>
        <taxon>Bacillati</taxon>
        <taxon>Cyanobacteriota</taxon>
        <taxon>Cyanophyceae</taxon>
        <taxon>Oscillatoriophycideae</taxon>
        <taxon>Chroococcales</taxon>
        <taxon>Microcystaceae</taxon>
        <taxon>Microcystis</taxon>
    </lineage>
</organism>
<dbReference type="Proteomes" id="UP000248272">
    <property type="component" value="Unassembled WGS sequence"/>
</dbReference>
<proteinExistence type="predicted"/>
<dbReference type="RefSeq" id="WP_061431110.1">
    <property type="nucleotide sequence ID" value="NZ_BDSG01000191.1"/>
</dbReference>
<protein>
    <submittedName>
        <fullName evidence="1">Uncharacterized protein</fullName>
    </submittedName>
</protein>
<dbReference type="GeneID" id="66706016"/>
<comment type="caution">
    <text evidence="1">The sequence shown here is derived from an EMBL/GenBank/DDBJ whole genome shotgun (WGS) entry which is preliminary data.</text>
</comment>
<gene>
    <name evidence="1" type="ORF">MSj_04119</name>
</gene>